<evidence type="ECO:0000256" key="1">
    <source>
        <dbReference type="ARBA" id="ARBA00022803"/>
    </source>
</evidence>
<dbReference type="OrthoDB" id="245563at2759"/>
<dbReference type="InterPro" id="IPR019734">
    <property type="entry name" value="TPR_rpt"/>
</dbReference>
<keyword evidence="1 2" id="KW-0802">TPR repeat</keyword>
<keyword evidence="4" id="KW-1185">Reference proteome</keyword>
<proteinExistence type="predicted"/>
<dbReference type="PANTHER" id="PTHR46423:SF1">
    <property type="entry name" value="RNA POLYMERASE II-ASSOCIATED PROTEIN 3"/>
    <property type="match status" value="1"/>
</dbReference>
<dbReference type="PROSITE" id="PS50005">
    <property type="entry name" value="TPR"/>
    <property type="match status" value="1"/>
</dbReference>
<dbReference type="AlphaFoldDB" id="A0A250WUU3"/>
<dbReference type="PANTHER" id="PTHR46423">
    <property type="entry name" value="RNA POLYMERASE II-ASSOCIATED PROTEIN 3"/>
    <property type="match status" value="1"/>
</dbReference>
<comment type="caution">
    <text evidence="3">The sequence shown here is derived from an EMBL/GenBank/DDBJ whole genome shotgun (WGS) entry which is preliminary data.</text>
</comment>
<evidence type="ECO:0000313" key="4">
    <source>
        <dbReference type="Proteomes" id="UP000232323"/>
    </source>
</evidence>
<protein>
    <submittedName>
        <fullName evidence="3">Uncharacterized protein</fullName>
    </submittedName>
</protein>
<evidence type="ECO:0000256" key="2">
    <source>
        <dbReference type="PROSITE-ProRule" id="PRU00339"/>
    </source>
</evidence>
<dbReference type="InterPro" id="IPR011990">
    <property type="entry name" value="TPR-like_helical_dom_sf"/>
</dbReference>
<dbReference type="Proteomes" id="UP000232323">
    <property type="component" value="Unassembled WGS sequence"/>
</dbReference>
<dbReference type="SMART" id="SM00028">
    <property type="entry name" value="TPR"/>
    <property type="match status" value="3"/>
</dbReference>
<dbReference type="EMBL" id="BEGY01000008">
    <property type="protein sequence ID" value="GAX74597.1"/>
    <property type="molecule type" value="Genomic_DNA"/>
</dbReference>
<evidence type="ECO:0000313" key="3">
    <source>
        <dbReference type="EMBL" id="GAX74597.1"/>
    </source>
</evidence>
<accession>A0A250WUU3</accession>
<dbReference type="Gene3D" id="1.25.40.10">
    <property type="entry name" value="Tetratricopeptide repeat domain"/>
    <property type="match status" value="1"/>
</dbReference>
<dbReference type="Pfam" id="PF13414">
    <property type="entry name" value="TPR_11"/>
    <property type="match status" value="1"/>
</dbReference>
<dbReference type="InterPro" id="IPR051966">
    <property type="entry name" value="RPAP3"/>
</dbReference>
<feature type="repeat" description="TPR" evidence="2">
    <location>
        <begin position="220"/>
        <end position="253"/>
    </location>
</feature>
<dbReference type="STRING" id="1157962.A0A250WUU3"/>
<gene>
    <name evidence="3" type="ORF">CEUSTIGMA_g2045.t1</name>
</gene>
<reference evidence="3 4" key="1">
    <citation type="submission" date="2017-08" db="EMBL/GenBank/DDBJ databases">
        <title>Acidophilic green algal genome provides insights into adaptation to an acidic environment.</title>
        <authorList>
            <person name="Hirooka S."/>
            <person name="Hirose Y."/>
            <person name="Kanesaki Y."/>
            <person name="Higuchi S."/>
            <person name="Fujiwara T."/>
            <person name="Onuma R."/>
            <person name="Era A."/>
            <person name="Ohbayashi R."/>
            <person name="Uzuka A."/>
            <person name="Nozaki H."/>
            <person name="Yoshikawa H."/>
            <person name="Miyagishima S.Y."/>
        </authorList>
    </citation>
    <scope>NUCLEOTIDE SEQUENCE [LARGE SCALE GENOMIC DNA]</scope>
    <source>
        <strain evidence="3 4">NIES-2499</strain>
    </source>
</reference>
<sequence>MGPSFKYVIIPASSFDAIQELSLEIPEGQEVECFLNKVKKHFSVTGGERSESQKENQKQLLIKQLGEAASNVDPTMLETAVNMQMVENISLLPNSAETSYVGVNMYCDDQAQMKGLELNNRASQLAQCCGKLIEVRGDAFLARVFDNEDDFKRMDLTIQEVSSSAAWVMKAHEMARRKEQSGGGYQAQKDFLDRLNKKKLRTDKGGNPPLTTEVRELSPAEIEKEEGNAAFKRGDWKAAIERYTSALTLDPKLIPALNNRALAALKLGMAKEAEIDCNLVLECEPLNVKALLRRATAREQQANSNTKHKYQEALDDVIEALRIEPLNKEAAVQKSRLLQLFEQERSVPEQKI</sequence>
<name>A0A250WUU3_9CHLO</name>
<dbReference type="GO" id="GO:0101031">
    <property type="term" value="C:protein folding chaperone complex"/>
    <property type="evidence" value="ECO:0007669"/>
    <property type="project" value="TreeGrafter"/>
</dbReference>
<dbReference type="SUPFAM" id="SSF48452">
    <property type="entry name" value="TPR-like"/>
    <property type="match status" value="1"/>
</dbReference>
<organism evidence="3 4">
    <name type="scientific">Chlamydomonas eustigma</name>
    <dbReference type="NCBI Taxonomy" id="1157962"/>
    <lineage>
        <taxon>Eukaryota</taxon>
        <taxon>Viridiplantae</taxon>
        <taxon>Chlorophyta</taxon>
        <taxon>core chlorophytes</taxon>
        <taxon>Chlorophyceae</taxon>
        <taxon>CS clade</taxon>
        <taxon>Chlamydomonadales</taxon>
        <taxon>Chlamydomonadaceae</taxon>
        <taxon>Chlamydomonas</taxon>
    </lineage>
</organism>